<feature type="region of interest" description="Disordered" evidence="1">
    <location>
        <begin position="1"/>
        <end position="52"/>
    </location>
</feature>
<proteinExistence type="predicted"/>
<dbReference type="Proteomes" id="UP000675881">
    <property type="component" value="Chromosome 1"/>
</dbReference>
<keyword evidence="3" id="KW-1185">Reference proteome</keyword>
<accession>A0A7R8CAC8</accession>
<reference evidence="2" key="1">
    <citation type="submission" date="2021-02" db="EMBL/GenBank/DDBJ databases">
        <authorList>
            <person name="Bekaert M."/>
        </authorList>
    </citation>
    <scope>NUCLEOTIDE SEQUENCE</scope>
    <source>
        <strain evidence="2">IoA-00</strain>
    </source>
</reference>
<organism evidence="2 3">
    <name type="scientific">Lepeophtheirus salmonis</name>
    <name type="common">Salmon louse</name>
    <name type="synonym">Caligus salmonis</name>
    <dbReference type="NCBI Taxonomy" id="72036"/>
    <lineage>
        <taxon>Eukaryota</taxon>
        <taxon>Metazoa</taxon>
        <taxon>Ecdysozoa</taxon>
        <taxon>Arthropoda</taxon>
        <taxon>Crustacea</taxon>
        <taxon>Multicrustacea</taxon>
        <taxon>Hexanauplia</taxon>
        <taxon>Copepoda</taxon>
        <taxon>Siphonostomatoida</taxon>
        <taxon>Caligidae</taxon>
        <taxon>Lepeophtheirus</taxon>
    </lineage>
</organism>
<dbReference type="EMBL" id="HG994580">
    <property type="protein sequence ID" value="CAF2749688.1"/>
    <property type="molecule type" value="Genomic_DNA"/>
</dbReference>
<evidence type="ECO:0000313" key="3">
    <source>
        <dbReference type="Proteomes" id="UP000675881"/>
    </source>
</evidence>
<feature type="compositionally biased region" description="Polar residues" evidence="1">
    <location>
        <begin position="31"/>
        <end position="50"/>
    </location>
</feature>
<sequence length="146" mass="16710">MDPSQLLLQGDINEDDQLDLDPNNSEKSEDTTVSIRSTELQPQNQCNSNAPHLKKGTFLDPADFKFFKSNPKISSNFNHRNSCYLMDKRKMFHPSKIELASDLDSRQTTCRFSDLPTQFLWNLFGDDDWLDGLEGGGMRYSVYVGH</sequence>
<gene>
    <name evidence="2" type="ORF">LSAA_1267</name>
</gene>
<evidence type="ECO:0000256" key="1">
    <source>
        <dbReference type="SAM" id="MobiDB-lite"/>
    </source>
</evidence>
<protein>
    <submittedName>
        <fullName evidence="2">(salmon louse) hypothetical protein</fullName>
    </submittedName>
</protein>
<dbReference type="AlphaFoldDB" id="A0A7R8CAC8"/>
<evidence type="ECO:0000313" key="2">
    <source>
        <dbReference type="EMBL" id="CAF2749688.1"/>
    </source>
</evidence>
<name>A0A7R8CAC8_LEPSM</name>